<dbReference type="InterPro" id="IPR048254">
    <property type="entry name" value="CDP_ALCOHOL_P_TRANSF_CS"/>
</dbReference>
<dbReference type="InterPro" id="IPR043130">
    <property type="entry name" value="CDP-OH_PTrfase_TM_dom"/>
</dbReference>
<dbReference type="Pfam" id="PF01066">
    <property type="entry name" value="CDP-OH_P_transf"/>
    <property type="match status" value="1"/>
</dbReference>
<proteinExistence type="inferred from homology"/>
<dbReference type="InterPro" id="IPR000462">
    <property type="entry name" value="CDP-OH_P_trans"/>
</dbReference>
<feature type="transmembrane region" description="Helical" evidence="3">
    <location>
        <begin position="133"/>
        <end position="152"/>
    </location>
</feature>
<name>A0A1Y6C367_9BACT</name>
<evidence type="ECO:0000256" key="2">
    <source>
        <dbReference type="RuleBase" id="RU003750"/>
    </source>
</evidence>
<evidence type="ECO:0000313" key="4">
    <source>
        <dbReference type="EMBL" id="SMF43264.1"/>
    </source>
</evidence>
<keyword evidence="5" id="KW-1185">Reference proteome</keyword>
<dbReference type="Proteomes" id="UP000192907">
    <property type="component" value="Unassembled WGS sequence"/>
</dbReference>
<evidence type="ECO:0000256" key="3">
    <source>
        <dbReference type="SAM" id="Phobius"/>
    </source>
</evidence>
<feature type="transmembrane region" description="Helical" evidence="3">
    <location>
        <begin position="12"/>
        <end position="45"/>
    </location>
</feature>
<sequence>MPTIADQSWTKLYHLGLLGLAFSAYASETLVIIWFYFFAAISILLWRFGEGSWNLANGVTLLRAAVTLAALCSSSQTLMFGLLVALLLDGLDGFIARRLRCETQVGSMFDVELDSLTVLSMTMLIAWSQEPLAAVIFLGLLRSIVVVLRFQLWPAVLQERRSSGGRLVFLLSYLVILAQVVAPSSGSTWALLSVGILLTWSFSLDLIFFMRQNRRIQIKSKQPVRT</sequence>
<reference evidence="5" key="1">
    <citation type="submission" date="2017-04" db="EMBL/GenBank/DDBJ databases">
        <authorList>
            <person name="Varghese N."/>
            <person name="Submissions S."/>
        </authorList>
    </citation>
    <scope>NUCLEOTIDE SEQUENCE [LARGE SCALE GENOMIC DNA]</scope>
    <source>
        <strain evidence="5">RKEM611</strain>
    </source>
</reference>
<dbReference type="GO" id="GO:0016020">
    <property type="term" value="C:membrane"/>
    <property type="evidence" value="ECO:0007669"/>
    <property type="project" value="InterPro"/>
</dbReference>
<keyword evidence="3" id="KW-1133">Transmembrane helix</keyword>
<protein>
    <submittedName>
        <fullName evidence="4">CDP-alcohol phosphatidyltransferase</fullName>
    </submittedName>
</protein>
<dbReference type="Gene3D" id="1.20.120.1760">
    <property type="match status" value="1"/>
</dbReference>
<dbReference type="EMBL" id="FWZT01000013">
    <property type="protein sequence ID" value="SMF43264.1"/>
    <property type="molecule type" value="Genomic_DNA"/>
</dbReference>
<keyword evidence="3" id="KW-0472">Membrane</keyword>
<organism evidence="4 5">
    <name type="scientific">Pseudobacteriovorax antillogorgiicola</name>
    <dbReference type="NCBI Taxonomy" id="1513793"/>
    <lineage>
        <taxon>Bacteria</taxon>
        <taxon>Pseudomonadati</taxon>
        <taxon>Bdellovibrionota</taxon>
        <taxon>Oligoflexia</taxon>
        <taxon>Oligoflexales</taxon>
        <taxon>Pseudobacteriovoracaceae</taxon>
        <taxon>Pseudobacteriovorax</taxon>
    </lineage>
</organism>
<dbReference type="GO" id="GO:0008654">
    <property type="term" value="P:phospholipid biosynthetic process"/>
    <property type="evidence" value="ECO:0007669"/>
    <property type="project" value="InterPro"/>
</dbReference>
<dbReference type="PROSITE" id="PS00379">
    <property type="entry name" value="CDP_ALCOHOL_P_TRANSF"/>
    <property type="match status" value="1"/>
</dbReference>
<evidence type="ECO:0000256" key="1">
    <source>
        <dbReference type="ARBA" id="ARBA00022679"/>
    </source>
</evidence>
<feature type="transmembrane region" description="Helical" evidence="3">
    <location>
        <begin position="65"/>
        <end position="88"/>
    </location>
</feature>
<gene>
    <name evidence="4" type="ORF">SAMN06296036_11364</name>
</gene>
<keyword evidence="3" id="KW-0812">Transmembrane</keyword>
<evidence type="ECO:0000313" key="5">
    <source>
        <dbReference type="Proteomes" id="UP000192907"/>
    </source>
</evidence>
<dbReference type="STRING" id="1513793.SAMN06296036_11364"/>
<comment type="similarity">
    <text evidence="2">Belongs to the CDP-alcohol phosphatidyltransferase class-I family.</text>
</comment>
<dbReference type="AlphaFoldDB" id="A0A1Y6C367"/>
<keyword evidence="1 2" id="KW-0808">Transferase</keyword>
<dbReference type="GO" id="GO:0016780">
    <property type="term" value="F:phosphotransferase activity, for other substituted phosphate groups"/>
    <property type="evidence" value="ECO:0007669"/>
    <property type="project" value="InterPro"/>
</dbReference>
<feature type="transmembrane region" description="Helical" evidence="3">
    <location>
        <begin position="188"/>
        <end position="209"/>
    </location>
</feature>
<feature type="transmembrane region" description="Helical" evidence="3">
    <location>
        <begin position="164"/>
        <end position="182"/>
    </location>
</feature>
<dbReference type="RefSeq" id="WP_132321081.1">
    <property type="nucleotide sequence ID" value="NZ_FWZT01000013.1"/>
</dbReference>
<accession>A0A1Y6C367</accession>